<evidence type="ECO:0000313" key="1">
    <source>
        <dbReference type="EMBL" id="TDB61278.1"/>
    </source>
</evidence>
<reference evidence="1 2" key="1">
    <citation type="journal article" date="2019" name="Int. J. Syst. Evol. Microbiol.">
        <title>Photorhabdus khanii subsp. guanajuatensis subsp. nov., isolated from Heterorhabditis atacamensis, and Photorhabdus luminescens subsp. mexicana subsp. nov., isolated from Heterorhabditis mexicana entomopathogenic nematodes.</title>
        <authorList>
            <person name="Machado R.A.R."/>
            <person name="Bruno P."/>
            <person name="Arce C.C.M."/>
            <person name="Liechti N."/>
            <person name="Kohler A."/>
            <person name="Bernal J."/>
            <person name="Bruggmann R."/>
            <person name="Turlings T.C.J."/>
        </authorList>
    </citation>
    <scope>NUCLEOTIDE SEQUENCE [LARGE SCALE GENOMIC DNA]</scope>
    <source>
        <strain evidence="1 2">MEX20-17</strain>
    </source>
</reference>
<dbReference type="InterPro" id="IPR049607">
    <property type="entry name" value="YrbN-like"/>
</dbReference>
<comment type="caution">
    <text evidence="1">The sequence shown here is derived from an EMBL/GenBank/DDBJ whole genome shotgun (WGS) entry which is preliminary data.</text>
</comment>
<evidence type="ECO:0000313" key="2">
    <source>
        <dbReference type="Proteomes" id="UP000295598"/>
    </source>
</evidence>
<dbReference type="AlphaFoldDB" id="A0A4R4K1Y8"/>
<protein>
    <submittedName>
        <fullName evidence="1">Protein YrbN</fullName>
    </submittedName>
</protein>
<name>A0A4R4K1Y8_9GAMM</name>
<dbReference type="Proteomes" id="UP000295598">
    <property type="component" value="Unassembled WGS sequence"/>
</dbReference>
<organism evidence="1 2">
    <name type="scientific">Photorhabdus khanii subsp. guanajuatensis</name>
    <dbReference type="NCBI Taxonomy" id="2100166"/>
    <lineage>
        <taxon>Bacteria</taxon>
        <taxon>Pseudomonadati</taxon>
        <taxon>Pseudomonadota</taxon>
        <taxon>Gammaproteobacteria</taxon>
        <taxon>Enterobacterales</taxon>
        <taxon>Morganellaceae</taxon>
        <taxon>Photorhabdus</taxon>
    </lineage>
</organism>
<sequence>MKMTEIFFNALCRLAAITNEAPLHDH</sequence>
<dbReference type="NCBIfam" id="NF033440">
    <property type="entry name" value="small_YrbN"/>
    <property type="match status" value="1"/>
</dbReference>
<dbReference type="EMBL" id="PUJY01000005">
    <property type="protein sequence ID" value="TDB61278.1"/>
    <property type="molecule type" value="Genomic_DNA"/>
</dbReference>
<gene>
    <name evidence="1" type="primary">yrbN</name>
    <name evidence="1" type="ORF">C5467_04930</name>
</gene>
<proteinExistence type="predicted"/>
<accession>A0A4R4K1Y8</accession>